<proteinExistence type="predicted"/>
<dbReference type="AlphaFoldDB" id="A0A3B0XW21"/>
<gene>
    <name evidence="2" type="ORF">MNBD_GAMMA10-2655</name>
</gene>
<accession>A0A3B0XW21</accession>
<reference evidence="2" key="1">
    <citation type="submission" date="2018-06" db="EMBL/GenBank/DDBJ databases">
        <authorList>
            <person name="Zhirakovskaya E."/>
        </authorList>
    </citation>
    <scope>NUCLEOTIDE SEQUENCE</scope>
</reference>
<organism evidence="2">
    <name type="scientific">hydrothermal vent metagenome</name>
    <dbReference type="NCBI Taxonomy" id="652676"/>
    <lineage>
        <taxon>unclassified sequences</taxon>
        <taxon>metagenomes</taxon>
        <taxon>ecological metagenomes</taxon>
    </lineage>
</organism>
<evidence type="ECO:0000256" key="1">
    <source>
        <dbReference type="SAM" id="MobiDB-lite"/>
    </source>
</evidence>
<protein>
    <submittedName>
        <fullName evidence="2">Uncharacterized protein</fullName>
    </submittedName>
</protein>
<name>A0A3B0XW21_9ZZZZ</name>
<feature type="compositionally biased region" description="Polar residues" evidence="1">
    <location>
        <begin position="128"/>
        <end position="137"/>
    </location>
</feature>
<evidence type="ECO:0000313" key="2">
    <source>
        <dbReference type="EMBL" id="VAW67332.1"/>
    </source>
</evidence>
<sequence length="217" mass="25037">MTEIKNRLIAIMCLMLFATTPAVVFSDNSGAGFVRPALMNLNTAGKVASDHLEHWQKHQWRSGYDFNTHERFRFMTTSSSAADSQAYTRTEPQRKSVNPWKVNAFNNNRYTSRPVKRPWGRVPDQYNKKTSSGNVPDQYSVAAGRAYRNTAQHPPFREQEPMLAPMFRPYINNHLLNGSSFMSPFNGYLPVYSNQMLINKPAFFYQGYAYPGNYLWR</sequence>
<feature type="region of interest" description="Disordered" evidence="1">
    <location>
        <begin position="113"/>
        <end position="137"/>
    </location>
</feature>
<dbReference type="EMBL" id="UOFJ01000267">
    <property type="protein sequence ID" value="VAW67332.1"/>
    <property type="molecule type" value="Genomic_DNA"/>
</dbReference>